<dbReference type="EMBL" id="CP129970">
    <property type="protein sequence ID" value="WKK85361.2"/>
    <property type="molecule type" value="Genomic_DNA"/>
</dbReference>
<keyword evidence="1" id="KW-0175">Coiled coil</keyword>
<accession>A0AA49GGI5</accession>
<evidence type="ECO:0000313" key="2">
    <source>
        <dbReference type="EMBL" id="WKK85361.2"/>
    </source>
</evidence>
<keyword evidence="3" id="KW-1185">Reference proteome</keyword>
<dbReference type="InterPro" id="IPR025348">
    <property type="entry name" value="DUF4252"/>
</dbReference>
<dbReference type="PROSITE" id="PS51257">
    <property type="entry name" value="PROKAR_LIPOPROTEIN"/>
    <property type="match status" value="1"/>
</dbReference>
<proteinExistence type="predicted"/>
<evidence type="ECO:0000313" key="3">
    <source>
        <dbReference type="Proteomes" id="UP001244443"/>
    </source>
</evidence>
<dbReference type="Proteomes" id="UP001244443">
    <property type="component" value="Chromosome"/>
</dbReference>
<evidence type="ECO:0000256" key="1">
    <source>
        <dbReference type="SAM" id="Coils"/>
    </source>
</evidence>
<name>A0AA49GGI5_9BACT</name>
<gene>
    <name evidence="2" type="ORF">QYS48_26100</name>
</gene>
<reference evidence="2" key="1">
    <citation type="submission" date="2023-08" db="EMBL/GenBank/DDBJ databases">
        <title>Comparative genomics and taxonomic characterization of three novel marine species of genus Marivirga.</title>
        <authorList>
            <person name="Muhammad N."/>
            <person name="Kim S.-G."/>
        </authorList>
    </citation>
    <scope>NUCLEOTIDE SEQUENCE [LARGE SCALE GENOMIC DNA]</scope>
    <source>
        <strain evidence="2">ABR2-2</strain>
    </source>
</reference>
<sequence>MRLLILSLLTTLVLFSCEKKIEDPLKSLQEEGIHTLNINLYPSNIKMINANNNPEFAEATKGIKKLHILQIQLKSDSNEMKFQEWKSNQDFTGWESIFTARIEGSDIEVKTPEGRDDILFATAETKEGIFVGFLEGAFDISKLPQLMKSDLNFGPIGDFIQDKDKREKQREKARKIREAYKDEIDEEVEKNTTTEE</sequence>
<dbReference type="RefSeq" id="WP_308356001.1">
    <property type="nucleotide sequence ID" value="NZ_CP129970.2"/>
</dbReference>
<organism evidence="2 3">
    <name type="scientific">Marivirga arenosa</name>
    <dbReference type="NCBI Taxonomy" id="3059076"/>
    <lineage>
        <taxon>Bacteria</taxon>
        <taxon>Pseudomonadati</taxon>
        <taxon>Bacteroidota</taxon>
        <taxon>Cytophagia</taxon>
        <taxon>Cytophagales</taxon>
        <taxon>Marivirgaceae</taxon>
        <taxon>Marivirga</taxon>
    </lineage>
</organism>
<protein>
    <submittedName>
        <fullName evidence="2">DUF4252 domain-containing protein</fullName>
    </submittedName>
</protein>
<dbReference type="Pfam" id="PF14060">
    <property type="entry name" value="DUF4252"/>
    <property type="match status" value="1"/>
</dbReference>
<feature type="coiled-coil region" evidence="1">
    <location>
        <begin position="163"/>
        <end position="190"/>
    </location>
</feature>
<dbReference type="AlphaFoldDB" id="A0AA49GGI5"/>